<dbReference type="EMBL" id="SACR01000005">
    <property type="protein sequence ID" value="RVU44429.1"/>
    <property type="molecule type" value="Genomic_DNA"/>
</dbReference>
<dbReference type="AlphaFoldDB" id="A0A437RCB8"/>
<gene>
    <name evidence="2" type="ORF">EOE66_17325</name>
</gene>
<keyword evidence="1" id="KW-1133">Transmembrane helix</keyword>
<organism evidence="2 3">
    <name type="scientific">Rubrivivax rivuli</name>
    <dbReference type="NCBI Taxonomy" id="1862385"/>
    <lineage>
        <taxon>Bacteria</taxon>
        <taxon>Pseudomonadati</taxon>
        <taxon>Pseudomonadota</taxon>
        <taxon>Betaproteobacteria</taxon>
        <taxon>Burkholderiales</taxon>
        <taxon>Sphaerotilaceae</taxon>
        <taxon>Rubrivivax</taxon>
    </lineage>
</organism>
<keyword evidence="1" id="KW-0472">Membrane</keyword>
<evidence type="ECO:0008006" key="4">
    <source>
        <dbReference type="Google" id="ProtNLM"/>
    </source>
</evidence>
<name>A0A437RCB8_9BURK</name>
<evidence type="ECO:0000313" key="3">
    <source>
        <dbReference type="Proteomes" id="UP000285575"/>
    </source>
</evidence>
<protein>
    <recommendedName>
        <fullName evidence="4">MSHA biogenesis protein MshJ</fullName>
    </recommendedName>
</protein>
<dbReference type="Proteomes" id="UP000285575">
    <property type="component" value="Unassembled WGS sequence"/>
</dbReference>
<dbReference type="RefSeq" id="WP_128229974.1">
    <property type="nucleotide sequence ID" value="NZ_SACR01000005.1"/>
</dbReference>
<reference evidence="2 3" key="1">
    <citation type="submission" date="2019-01" db="EMBL/GenBank/DDBJ databases">
        <authorList>
            <person name="Chen W.-M."/>
        </authorList>
    </citation>
    <scope>NUCLEOTIDE SEQUENCE [LARGE SCALE GENOMIC DNA]</scope>
    <source>
        <strain evidence="2 3">KYPY4</strain>
    </source>
</reference>
<comment type="caution">
    <text evidence="2">The sequence shown here is derived from an EMBL/GenBank/DDBJ whole genome shotgun (WGS) entry which is preliminary data.</text>
</comment>
<accession>A0A437RCB8</accession>
<keyword evidence="3" id="KW-1185">Reference proteome</keyword>
<sequence length="232" mass="24223">MKQHLQALARRIDALSLRERVFLFLSAAIVVVAVADTLVISPQLALQRERAALLGRQNAELAQLRAQLASATAPAGADSPVARLQAAVQAAHQERLRLAAQAHSPAASGARSAQASPPPARLADLLPRVLRRHEGLSLVRLAVAPADTGPAAPQAGTALPRPDVQAVDLVLAGPYLALAAYLAEIEATLPGLRWGPVRLEGSGEAEAEAQAGKAGPKLATLTLQLWLPSEVR</sequence>
<dbReference type="OrthoDB" id="9151209at2"/>
<evidence type="ECO:0000313" key="2">
    <source>
        <dbReference type="EMBL" id="RVU44429.1"/>
    </source>
</evidence>
<evidence type="ECO:0000256" key="1">
    <source>
        <dbReference type="SAM" id="Phobius"/>
    </source>
</evidence>
<proteinExistence type="predicted"/>
<feature type="transmembrane region" description="Helical" evidence="1">
    <location>
        <begin position="21"/>
        <end position="40"/>
    </location>
</feature>
<keyword evidence="1" id="KW-0812">Transmembrane</keyword>